<accession>A0A4V2M267</accession>
<name>A0A4V2M267_9ACTN</name>
<feature type="domain" description="AB hydrolase-1" evidence="1">
    <location>
        <begin position="44"/>
        <end position="256"/>
    </location>
</feature>
<dbReference type="EMBL" id="SJKA01000017">
    <property type="protein sequence ID" value="TCC23176.1"/>
    <property type="molecule type" value="Genomic_DNA"/>
</dbReference>
<dbReference type="Pfam" id="PF12697">
    <property type="entry name" value="Abhydrolase_6"/>
    <property type="match status" value="1"/>
</dbReference>
<evidence type="ECO:0000313" key="2">
    <source>
        <dbReference type="EMBL" id="TCC23176.1"/>
    </source>
</evidence>
<dbReference type="AlphaFoldDB" id="A0A4V2M267"/>
<dbReference type="InterPro" id="IPR000073">
    <property type="entry name" value="AB_hydrolase_1"/>
</dbReference>
<dbReference type="Gene3D" id="3.40.50.1820">
    <property type="entry name" value="alpha/beta hydrolase"/>
    <property type="match status" value="1"/>
</dbReference>
<dbReference type="Proteomes" id="UP000292695">
    <property type="component" value="Unassembled WGS sequence"/>
</dbReference>
<keyword evidence="3" id="KW-1185">Reference proteome</keyword>
<sequence>MTMSTVTSADGTTIDFDAYGEGRPLILIDGATAHRAVNPLNGEVGELLTDSFRTYAYDRRGRGASTDTAPYAIQREIEDLAALIETASVESGGQPAILFGWSSGCLLALDAAAAGLPVAGLVLFEPPVVVDDVRPPLPSDYVEQLDAFVAEGRRDKAAELFMTAAAMMPAEAIPGMKQSPYWAPVEEVAHTIAYDGRIMGTTMSGNPLPADRWADVKVPVLVLYGDKTWPALSAGATAVAEHLPTATLRAIPGENHGTEAATLAPVLREFADLT</sequence>
<dbReference type="PANTHER" id="PTHR43433:SF10">
    <property type="entry name" value="AB HYDROLASE-1 DOMAIN-CONTAINING PROTEIN"/>
    <property type="match status" value="1"/>
</dbReference>
<reference evidence="2 3" key="1">
    <citation type="submission" date="2019-02" db="EMBL/GenBank/DDBJ databases">
        <title>Kribbella capetownensis sp. nov. and Kribbella speibonae sp. nov., isolated from soil.</title>
        <authorList>
            <person name="Curtis S.M."/>
            <person name="Norton I."/>
            <person name="Everest G.J."/>
            <person name="Meyers P.R."/>
        </authorList>
    </citation>
    <scope>NUCLEOTIDE SEQUENCE [LARGE SCALE GENOMIC DNA]</scope>
    <source>
        <strain evidence="2 3">DSM 27082</strain>
    </source>
</reference>
<comment type="caution">
    <text evidence="2">The sequence shown here is derived from an EMBL/GenBank/DDBJ whole genome shotgun (WGS) entry which is preliminary data.</text>
</comment>
<keyword evidence="2" id="KW-0378">Hydrolase</keyword>
<evidence type="ECO:0000313" key="3">
    <source>
        <dbReference type="Proteomes" id="UP000292695"/>
    </source>
</evidence>
<proteinExistence type="predicted"/>
<evidence type="ECO:0000259" key="1">
    <source>
        <dbReference type="Pfam" id="PF12697"/>
    </source>
</evidence>
<gene>
    <name evidence="2" type="ORF">E0H50_33835</name>
</gene>
<organism evidence="2 3">
    <name type="scientific">Kribbella sindirgiensis</name>
    <dbReference type="NCBI Taxonomy" id="1124744"/>
    <lineage>
        <taxon>Bacteria</taxon>
        <taxon>Bacillati</taxon>
        <taxon>Actinomycetota</taxon>
        <taxon>Actinomycetes</taxon>
        <taxon>Propionibacteriales</taxon>
        <taxon>Kribbellaceae</taxon>
        <taxon>Kribbella</taxon>
    </lineage>
</organism>
<dbReference type="OrthoDB" id="63519at2"/>
<dbReference type="InterPro" id="IPR050471">
    <property type="entry name" value="AB_hydrolase"/>
</dbReference>
<protein>
    <submittedName>
        <fullName evidence="2">Alpha/beta hydrolase</fullName>
    </submittedName>
</protein>
<dbReference type="SUPFAM" id="SSF53474">
    <property type="entry name" value="alpha/beta-Hydrolases"/>
    <property type="match status" value="1"/>
</dbReference>
<dbReference type="GO" id="GO:0016787">
    <property type="term" value="F:hydrolase activity"/>
    <property type="evidence" value="ECO:0007669"/>
    <property type="project" value="UniProtKB-KW"/>
</dbReference>
<dbReference type="InterPro" id="IPR029058">
    <property type="entry name" value="AB_hydrolase_fold"/>
</dbReference>
<dbReference type="PANTHER" id="PTHR43433">
    <property type="entry name" value="HYDROLASE, ALPHA/BETA FOLD FAMILY PROTEIN"/>
    <property type="match status" value="1"/>
</dbReference>